<keyword evidence="4 12" id="KW-0812">Transmembrane</keyword>
<keyword evidence="9 12" id="KW-0472">Membrane</keyword>
<comment type="caution">
    <text evidence="14">The sequence shown here is derived from an EMBL/GenBank/DDBJ whole genome shotgun (WGS) entry which is preliminary data.</text>
</comment>
<evidence type="ECO:0000256" key="5">
    <source>
        <dbReference type="ARBA" id="ARBA00022826"/>
    </source>
</evidence>
<dbReference type="Gene3D" id="1.10.287.70">
    <property type="match status" value="1"/>
</dbReference>
<dbReference type="InterPro" id="IPR003938">
    <property type="entry name" value="K_chnl_volt-dep_EAG/ELK/ERG"/>
</dbReference>
<evidence type="ECO:0000256" key="2">
    <source>
        <dbReference type="ARBA" id="ARBA00007929"/>
    </source>
</evidence>
<comment type="similarity">
    <text evidence="2">Belongs to the potassium channel family. Plant (TC 1.A.1.4) subfamily.</text>
</comment>
<comment type="subcellular location">
    <subcellularLocation>
        <location evidence="1">Membrane</location>
        <topology evidence="1">Multi-pass membrane protein</topology>
    </subcellularLocation>
</comment>
<evidence type="ECO:0000256" key="3">
    <source>
        <dbReference type="ARBA" id="ARBA00022448"/>
    </source>
</evidence>
<dbReference type="OrthoDB" id="426293at2759"/>
<keyword evidence="10" id="KW-0407">Ion channel</keyword>
<feature type="compositionally biased region" description="Basic and acidic residues" evidence="11">
    <location>
        <begin position="1"/>
        <end position="13"/>
    </location>
</feature>
<evidence type="ECO:0000256" key="12">
    <source>
        <dbReference type="SAM" id="Phobius"/>
    </source>
</evidence>
<keyword evidence="5" id="KW-0630">Potassium</keyword>
<dbReference type="SUPFAM" id="SSF81324">
    <property type="entry name" value="Voltage-gated potassium channels"/>
    <property type="match status" value="1"/>
</dbReference>
<dbReference type="InterPro" id="IPR014710">
    <property type="entry name" value="RmlC-like_jellyroll"/>
</dbReference>
<evidence type="ECO:0000256" key="6">
    <source>
        <dbReference type="ARBA" id="ARBA00022882"/>
    </source>
</evidence>
<keyword evidence="5" id="KW-0633">Potassium transport</keyword>
<dbReference type="Pfam" id="PF00520">
    <property type="entry name" value="Ion_trans"/>
    <property type="match status" value="1"/>
</dbReference>
<dbReference type="GO" id="GO:0034702">
    <property type="term" value="C:monoatomic ion channel complex"/>
    <property type="evidence" value="ECO:0007669"/>
    <property type="project" value="UniProtKB-KW"/>
</dbReference>
<sequence>MGKEGVRFERENGGDSAEDSLVDNPNGLSPGDGYGGRPGEGRPFEFQGGEPRNSYVARSVDVDRKTWDHFLRKSRGRRSSGLFTAFLQPADEGEHVFGDLSTQPKHRSIFGLEVLSPYSTRAGIWSLCIHILDMTYVAFLLPIITAFVYDGDDDDFTAWASIVEIVAGLFLLFDFLMNFHVGFMVVHDYKKKVVMDGQSVKWYYWMHGGALIDAIAVFPLLPEIVYLSLQSKRESFLVVFRLLRYVRLLRLLKRMYTGAFAGSLKDPILNKIRRKLNASGLYLVNVLYTGAVLTNFMACLLYLTAVLEGLDGSWISKGGSIVCEVGDEGCVTENYVEESSKPRQYLASVYWAITTMTTVGYGDITPRTAAEEGVVMMLMVVNIMLFGLVIGSISELMKSATKNARNSEVFRNKIDTVTGWLKRRGVPHDMQKKIFAYYAEVWIRQNDDNEAEFIDELPHAVRIDTVYHMTKHLLQDLRVFRDLDEDSHRRICGHMKPASVAPGHEIFYQGDPAESLFILEEGTMVILVNDEEVGRLQGPTTCGEAAVLAKEVPEFSVRPVTLRARKSCHLWEVSIKGLELLFDTYPTLKNDLMEGFRMRLIQGMDSSTQSGKLKLMRAELGLQDMEGVKMLGQKLTR</sequence>
<dbReference type="InterPro" id="IPR000595">
    <property type="entry name" value="cNMP-bd_dom"/>
</dbReference>
<evidence type="ECO:0000256" key="11">
    <source>
        <dbReference type="SAM" id="MobiDB-lite"/>
    </source>
</evidence>
<dbReference type="CDD" id="cd00038">
    <property type="entry name" value="CAP_ED"/>
    <property type="match status" value="1"/>
</dbReference>
<evidence type="ECO:0000256" key="8">
    <source>
        <dbReference type="ARBA" id="ARBA00023065"/>
    </source>
</evidence>
<keyword evidence="3" id="KW-0813">Transport</keyword>
<feature type="region of interest" description="Disordered" evidence="11">
    <location>
        <begin position="1"/>
        <end position="51"/>
    </location>
</feature>
<dbReference type="InterPro" id="IPR045319">
    <property type="entry name" value="KAT/AKT"/>
</dbReference>
<evidence type="ECO:0000259" key="13">
    <source>
        <dbReference type="PROSITE" id="PS50042"/>
    </source>
</evidence>
<dbReference type="PANTHER" id="PTHR45743:SF2">
    <property type="entry name" value="POTASSIUM CHANNEL AKT1"/>
    <property type="match status" value="1"/>
</dbReference>
<dbReference type="PROSITE" id="PS50042">
    <property type="entry name" value="CNMP_BINDING_3"/>
    <property type="match status" value="1"/>
</dbReference>
<keyword evidence="6" id="KW-0851">Voltage-gated channel</keyword>
<dbReference type="EMBL" id="CAJHUC010001209">
    <property type="protein sequence ID" value="CAD7700267.1"/>
    <property type="molecule type" value="Genomic_DNA"/>
</dbReference>
<dbReference type="GO" id="GO:0005249">
    <property type="term" value="F:voltage-gated potassium channel activity"/>
    <property type="evidence" value="ECO:0007669"/>
    <property type="project" value="InterPro"/>
</dbReference>
<evidence type="ECO:0000256" key="1">
    <source>
        <dbReference type="ARBA" id="ARBA00004141"/>
    </source>
</evidence>
<feature type="domain" description="Cyclic nucleotide-binding" evidence="13">
    <location>
        <begin position="479"/>
        <end position="599"/>
    </location>
</feature>
<evidence type="ECO:0000313" key="14">
    <source>
        <dbReference type="EMBL" id="CAD7700267.1"/>
    </source>
</evidence>
<dbReference type="SMART" id="SM00100">
    <property type="entry name" value="cNMP"/>
    <property type="match status" value="1"/>
</dbReference>
<keyword evidence="7 12" id="KW-1133">Transmembrane helix</keyword>
<keyword evidence="15" id="KW-1185">Reference proteome</keyword>
<gene>
    <name evidence="14" type="ORF">OSTQU699_LOCUS5626</name>
</gene>
<evidence type="ECO:0000256" key="10">
    <source>
        <dbReference type="ARBA" id="ARBA00023303"/>
    </source>
</evidence>
<dbReference type="InterPro" id="IPR018490">
    <property type="entry name" value="cNMP-bd_dom_sf"/>
</dbReference>
<dbReference type="AlphaFoldDB" id="A0A8S1IYI6"/>
<keyword evidence="5" id="KW-0631">Potassium channel</keyword>
<dbReference type="Gene3D" id="2.60.120.10">
    <property type="entry name" value="Jelly Rolls"/>
    <property type="match status" value="1"/>
</dbReference>
<feature type="transmembrane region" description="Helical" evidence="12">
    <location>
        <begin position="281"/>
        <end position="303"/>
    </location>
</feature>
<evidence type="ECO:0000256" key="9">
    <source>
        <dbReference type="ARBA" id="ARBA00023136"/>
    </source>
</evidence>
<feature type="transmembrane region" description="Helical" evidence="12">
    <location>
        <begin position="156"/>
        <end position="181"/>
    </location>
</feature>
<accession>A0A8S1IYI6</accession>
<organism evidence="14 15">
    <name type="scientific">Ostreobium quekettii</name>
    <dbReference type="NCBI Taxonomy" id="121088"/>
    <lineage>
        <taxon>Eukaryota</taxon>
        <taxon>Viridiplantae</taxon>
        <taxon>Chlorophyta</taxon>
        <taxon>core chlorophytes</taxon>
        <taxon>Ulvophyceae</taxon>
        <taxon>TCBD clade</taxon>
        <taxon>Bryopsidales</taxon>
        <taxon>Ostreobineae</taxon>
        <taxon>Ostreobiaceae</taxon>
        <taxon>Ostreobium</taxon>
    </lineage>
</organism>
<dbReference type="Pfam" id="PF00027">
    <property type="entry name" value="cNMP_binding"/>
    <property type="match status" value="1"/>
</dbReference>
<dbReference type="PRINTS" id="PR01463">
    <property type="entry name" value="EAGCHANLFMLY"/>
</dbReference>
<name>A0A8S1IYI6_9CHLO</name>
<dbReference type="Proteomes" id="UP000708148">
    <property type="component" value="Unassembled WGS sequence"/>
</dbReference>
<feature type="non-terminal residue" evidence="14">
    <location>
        <position position="1"/>
    </location>
</feature>
<feature type="transmembrane region" description="Helical" evidence="12">
    <location>
        <begin position="374"/>
        <end position="393"/>
    </location>
</feature>
<dbReference type="Gene3D" id="1.10.287.630">
    <property type="entry name" value="Helix hairpin bin"/>
    <property type="match status" value="1"/>
</dbReference>
<keyword evidence="8" id="KW-0406">Ion transport</keyword>
<reference evidence="14" key="1">
    <citation type="submission" date="2020-12" db="EMBL/GenBank/DDBJ databases">
        <authorList>
            <person name="Iha C."/>
        </authorList>
    </citation>
    <scope>NUCLEOTIDE SEQUENCE</scope>
</reference>
<dbReference type="PANTHER" id="PTHR45743">
    <property type="entry name" value="POTASSIUM CHANNEL AKT1"/>
    <property type="match status" value="1"/>
</dbReference>
<dbReference type="InterPro" id="IPR005821">
    <property type="entry name" value="Ion_trans_dom"/>
</dbReference>
<feature type="transmembrane region" description="Helical" evidence="12">
    <location>
        <begin position="124"/>
        <end position="144"/>
    </location>
</feature>
<proteinExistence type="inferred from homology"/>
<evidence type="ECO:0000313" key="15">
    <source>
        <dbReference type="Proteomes" id="UP000708148"/>
    </source>
</evidence>
<dbReference type="SUPFAM" id="SSF51206">
    <property type="entry name" value="cAMP-binding domain-like"/>
    <property type="match status" value="1"/>
</dbReference>
<protein>
    <recommendedName>
        <fullName evidence="13">Cyclic nucleotide-binding domain-containing protein</fullName>
    </recommendedName>
</protein>
<evidence type="ECO:0000256" key="4">
    <source>
        <dbReference type="ARBA" id="ARBA00022692"/>
    </source>
</evidence>
<evidence type="ECO:0000256" key="7">
    <source>
        <dbReference type="ARBA" id="ARBA00022989"/>
    </source>
</evidence>